<evidence type="ECO:0000313" key="3">
    <source>
        <dbReference type="EMBL" id="MQS12801.1"/>
    </source>
</evidence>
<dbReference type="SUPFAM" id="SSF52096">
    <property type="entry name" value="ClpP/crotonase"/>
    <property type="match status" value="1"/>
</dbReference>
<evidence type="ECO:0000259" key="1">
    <source>
        <dbReference type="Pfam" id="PF00551"/>
    </source>
</evidence>
<dbReference type="PIRSF" id="PIRSF006787">
    <property type="entry name" value="Hydrgn_mat_HoxX"/>
    <property type="match status" value="1"/>
</dbReference>
<dbReference type="SUPFAM" id="SSF50486">
    <property type="entry name" value="FMT C-terminal domain-like"/>
    <property type="match status" value="1"/>
</dbReference>
<dbReference type="Pfam" id="PF00378">
    <property type="entry name" value="ECH_1"/>
    <property type="match status" value="1"/>
</dbReference>
<gene>
    <name evidence="3" type="ORF">F7Q99_10980</name>
</gene>
<feature type="domain" description="Formyl transferase N-terminal" evidence="1">
    <location>
        <begin position="34"/>
        <end position="144"/>
    </location>
</feature>
<dbReference type="InterPro" id="IPR002376">
    <property type="entry name" value="Formyl_transf_N"/>
</dbReference>
<dbReference type="PANTHER" id="PTHR43388:SF1">
    <property type="entry name" value="HYDROGENASE MATURATION FACTOR HOXX"/>
    <property type="match status" value="1"/>
</dbReference>
<comment type="caution">
    <text evidence="3">The sequence shown here is derived from an EMBL/GenBank/DDBJ whole genome shotgun (WGS) entry which is preliminary data.</text>
</comment>
<evidence type="ECO:0000313" key="4">
    <source>
        <dbReference type="Proteomes" id="UP000450000"/>
    </source>
</evidence>
<dbReference type="AlphaFoldDB" id="A0A6N7KN07"/>
<dbReference type="Pfam" id="PF02911">
    <property type="entry name" value="Formyl_trans_C"/>
    <property type="match status" value="1"/>
</dbReference>
<dbReference type="InterPro" id="IPR036477">
    <property type="entry name" value="Formyl_transf_N_sf"/>
</dbReference>
<reference evidence="3 4" key="1">
    <citation type="submission" date="2019-09" db="EMBL/GenBank/DDBJ databases">
        <title>Genome Sequences of Streptomyces kaniharaensis ATCC 21070.</title>
        <authorList>
            <person name="Zhu W."/>
            <person name="De Crecy-Lagard V."/>
            <person name="Richards N.G."/>
        </authorList>
    </citation>
    <scope>NUCLEOTIDE SEQUENCE [LARGE SCALE GENOMIC DNA]</scope>
    <source>
        <strain evidence="3 4">SF-557</strain>
    </source>
</reference>
<dbReference type="CDD" id="cd08701">
    <property type="entry name" value="FMT_C_HypX"/>
    <property type="match status" value="1"/>
</dbReference>
<dbReference type="OrthoDB" id="580992at2"/>
<dbReference type="CDD" id="cd08650">
    <property type="entry name" value="FMT_core_HypX_N"/>
    <property type="match status" value="1"/>
</dbReference>
<dbReference type="InterPro" id="IPR029045">
    <property type="entry name" value="ClpP/crotonase-like_dom_sf"/>
</dbReference>
<dbReference type="GO" id="GO:0003824">
    <property type="term" value="F:catalytic activity"/>
    <property type="evidence" value="ECO:0007669"/>
    <property type="project" value="InterPro"/>
</dbReference>
<protein>
    <submittedName>
        <fullName evidence="3">Hydrogenase maturation protein</fullName>
    </submittedName>
</protein>
<dbReference type="RefSeq" id="WP_153461071.1">
    <property type="nucleotide sequence ID" value="NZ_WBOF01000001.1"/>
</dbReference>
<accession>A0A6N7KN07</accession>
<dbReference type="CDD" id="cd06558">
    <property type="entry name" value="crotonase-like"/>
    <property type="match status" value="1"/>
</dbReference>
<evidence type="ECO:0000259" key="2">
    <source>
        <dbReference type="Pfam" id="PF02911"/>
    </source>
</evidence>
<dbReference type="InterPro" id="IPR001753">
    <property type="entry name" value="Enoyl-CoA_hydra/iso"/>
</dbReference>
<dbReference type="InterPro" id="IPR005793">
    <property type="entry name" value="Formyl_trans_C"/>
</dbReference>
<keyword evidence="4" id="KW-1185">Reference proteome</keyword>
<dbReference type="InterPro" id="IPR047180">
    <property type="entry name" value="HoxX-like"/>
</dbReference>
<dbReference type="SUPFAM" id="SSF53328">
    <property type="entry name" value="Formyltransferase"/>
    <property type="match status" value="1"/>
</dbReference>
<feature type="domain" description="Formyl transferase C-terminal" evidence="2">
    <location>
        <begin position="176"/>
        <end position="256"/>
    </location>
</feature>
<dbReference type="Pfam" id="PF00551">
    <property type="entry name" value="Formyl_trans_N"/>
    <property type="match status" value="1"/>
</dbReference>
<dbReference type="InterPro" id="IPR009188">
    <property type="entry name" value="NiFe-hyd_mat_HypX/HoxX"/>
</dbReference>
<organism evidence="3 4">
    <name type="scientific">Streptomyces kaniharaensis</name>
    <dbReference type="NCBI Taxonomy" id="212423"/>
    <lineage>
        <taxon>Bacteria</taxon>
        <taxon>Bacillati</taxon>
        <taxon>Actinomycetota</taxon>
        <taxon>Actinomycetes</taxon>
        <taxon>Kitasatosporales</taxon>
        <taxon>Streptomycetaceae</taxon>
        <taxon>Streptomyces</taxon>
    </lineage>
</organism>
<sequence length="570" mass="62943">MRILLIASAFNSLTQRVHTELRGRGHQVAVQLALGDEQMRAAVDRTDPELIVCPMLTRAVPEDIWSTRTVLIVHPGPKGDRGPSSLDWAITEGAERWGVTVLQAVAEMDAGDIWASVEFPLTGCGKSELYRNEVADAAVEAVLLAVQRFEGGLFTPEPLDYDRSDVRGRLRTFLGQDARRIDWAADDTATVLRKLRAADSQPGVLDELYGREYFLHGGHPEDELRGPVPGAVIATRDGAICRATVDGAVWIPQLRRRRTPGGPATFKLPAATVLVDELYRVREVPVTPSEAARRDTWSELRYHEDGDVGFLEFAYAGGAMSTEQCRRLLAAYREAADRPTSVLVLGAARDFFSNGIHLNVIEGAGFPALESWENINAMDDVVEAILTTTDKLTVSALAGNAAAGGLMLALAADEVWCRESAVLNPHYRLMGLYGSEYWTYTLPRRVGAGQAERLTAEALPLGAEQARRIGLVDHTSSGNAAEFRRWVAREAARRARSPELTARLVEKKRRRAADEEERPLADHRAEELRRMHANFYRAGEPYHALRRDFVHKVCPVATPEHLTGLLGRPE</sequence>
<dbReference type="PANTHER" id="PTHR43388">
    <property type="entry name" value="HYDROGENASE MATURATION FACTOR HOXX"/>
    <property type="match status" value="1"/>
</dbReference>
<dbReference type="EMBL" id="WBOF01000001">
    <property type="protein sequence ID" value="MQS12801.1"/>
    <property type="molecule type" value="Genomic_DNA"/>
</dbReference>
<dbReference type="InterPro" id="IPR011034">
    <property type="entry name" value="Formyl_transferase-like_C_sf"/>
</dbReference>
<dbReference type="Gene3D" id="3.90.226.10">
    <property type="entry name" value="2-enoyl-CoA Hydratase, Chain A, domain 1"/>
    <property type="match status" value="1"/>
</dbReference>
<name>A0A6N7KN07_9ACTN</name>
<dbReference type="Gene3D" id="3.40.50.12230">
    <property type="match status" value="1"/>
</dbReference>
<proteinExistence type="predicted"/>
<dbReference type="Proteomes" id="UP000450000">
    <property type="component" value="Unassembled WGS sequence"/>
</dbReference>